<dbReference type="Proteomes" id="UP000594059">
    <property type="component" value="Chromosome"/>
</dbReference>
<evidence type="ECO:0000256" key="2">
    <source>
        <dbReference type="ARBA" id="ARBA00023315"/>
    </source>
</evidence>
<evidence type="ECO:0000313" key="4">
    <source>
        <dbReference type="EMBL" id="QOW19499.1"/>
    </source>
</evidence>
<dbReference type="InterPro" id="IPR050832">
    <property type="entry name" value="Bact_Acetyltransf"/>
</dbReference>
<accession>A0A7S6ZSJ5</accession>
<gene>
    <name evidence="4" type="ORF">INQ41_12975</name>
</gene>
<keyword evidence="5" id="KW-1185">Reference proteome</keyword>
<evidence type="ECO:0000259" key="3">
    <source>
        <dbReference type="PROSITE" id="PS51186"/>
    </source>
</evidence>
<dbReference type="SUPFAM" id="SSF55729">
    <property type="entry name" value="Acyl-CoA N-acyltransferases (Nat)"/>
    <property type="match status" value="1"/>
</dbReference>
<reference evidence="4 5" key="1">
    <citation type="submission" date="2020-10" db="EMBL/GenBank/DDBJ databases">
        <title>complete genome sequencing of Lysobacter sp. H21R20.</title>
        <authorList>
            <person name="Bae J.-W."/>
            <person name="Lee S.-Y."/>
        </authorList>
    </citation>
    <scope>NUCLEOTIDE SEQUENCE [LARGE SCALE GENOMIC DNA]</scope>
    <source>
        <strain evidence="4 5">H21R20</strain>
    </source>
</reference>
<proteinExistence type="predicted"/>
<dbReference type="PANTHER" id="PTHR43877:SF1">
    <property type="entry name" value="ACETYLTRANSFERASE"/>
    <property type="match status" value="1"/>
</dbReference>
<evidence type="ECO:0000256" key="1">
    <source>
        <dbReference type="ARBA" id="ARBA00022679"/>
    </source>
</evidence>
<dbReference type="GO" id="GO:0016747">
    <property type="term" value="F:acyltransferase activity, transferring groups other than amino-acyl groups"/>
    <property type="evidence" value="ECO:0007669"/>
    <property type="project" value="InterPro"/>
</dbReference>
<protein>
    <submittedName>
        <fullName evidence="4">GNAT family N-acetyltransferase</fullName>
    </submittedName>
</protein>
<dbReference type="InterPro" id="IPR000182">
    <property type="entry name" value="GNAT_dom"/>
</dbReference>
<keyword evidence="2" id="KW-0012">Acyltransferase</keyword>
<dbReference type="CDD" id="cd04301">
    <property type="entry name" value="NAT_SF"/>
    <property type="match status" value="1"/>
</dbReference>
<dbReference type="Gene3D" id="3.40.630.30">
    <property type="match status" value="1"/>
</dbReference>
<evidence type="ECO:0000313" key="5">
    <source>
        <dbReference type="Proteomes" id="UP000594059"/>
    </source>
</evidence>
<sequence length="160" mass="17468">MSPSVQLRTPTIEDARALVPLLAELGYSVPEATVRTNILNLADGSADRAWVAESIDGILGLVSVHLTPLFHASGHLGRITSLVVRSDARGNGVGRMLMQQAQDFCWGAGCERIELTSGDHRGQAHRFYEQLGFQLHSRRFIKHGTPPNNSFKPMPLRGTA</sequence>
<dbReference type="EMBL" id="CP063656">
    <property type="protein sequence ID" value="QOW19499.1"/>
    <property type="molecule type" value="Genomic_DNA"/>
</dbReference>
<dbReference type="InterPro" id="IPR016181">
    <property type="entry name" value="Acyl_CoA_acyltransferase"/>
</dbReference>
<organism evidence="4 5">
    <name type="scientific">Novilysobacter ciconiae</name>
    <dbReference type="NCBI Taxonomy" id="2781022"/>
    <lineage>
        <taxon>Bacteria</taxon>
        <taxon>Pseudomonadati</taxon>
        <taxon>Pseudomonadota</taxon>
        <taxon>Gammaproteobacteria</taxon>
        <taxon>Lysobacterales</taxon>
        <taxon>Lysobacteraceae</taxon>
        <taxon>Novilysobacter</taxon>
    </lineage>
</organism>
<dbReference type="AlphaFoldDB" id="A0A7S6ZSJ5"/>
<dbReference type="KEGG" id="lcic:INQ41_12975"/>
<dbReference type="PANTHER" id="PTHR43877">
    <property type="entry name" value="AMINOALKYLPHOSPHONATE N-ACETYLTRANSFERASE-RELATED-RELATED"/>
    <property type="match status" value="1"/>
</dbReference>
<dbReference type="Pfam" id="PF00583">
    <property type="entry name" value="Acetyltransf_1"/>
    <property type="match status" value="1"/>
</dbReference>
<keyword evidence="1 4" id="KW-0808">Transferase</keyword>
<feature type="domain" description="N-acetyltransferase" evidence="3">
    <location>
        <begin position="5"/>
        <end position="159"/>
    </location>
</feature>
<name>A0A7S6ZSJ5_9GAMM</name>
<dbReference type="PROSITE" id="PS51186">
    <property type="entry name" value="GNAT"/>
    <property type="match status" value="1"/>
</dbReference>